<evidence type="ECO:0000256" key="1">
    <source>
        <dbReference type="SAM" id="SignalP"/>
    </source>
</evidence>
<evidence type="ECO:0000313" key="2">
    <source>
        <dbReference type="EMBL" id="MCA5005846.1"/>
    </source>
</evidence>
<name>A0ABS7Z8Y3_9SPHI</name>
<dbReference type="Proteomes" id="UP001165302">
    <property type="component" value="Unassembled WGS sequence"/>
</dbReference>
<dbReference type="InterPro" id="IPR011467">
    <property type="entry name" value="DUF1573"/>
</dbReference>
<dbReference type="EMBL" id="JADEYP010000022">
    <property type="protein sequence ID" value="MCA5005846.1"/>
    <property type="molecule type" value="Genomic_DNA"/>
</dbReference>
<organism evidence="2 3">
    <name type="scientific">Sphingobacterium bovistauri</name>
    <dbReference type="NCBI Taxonomy" id="2781959"/>
    <lineage>
        <taxon>Bacteria</taxon>
        <taxon>Pseudomonadati</taxon>
        <taxon>Bacteroidota</taxon>
        <taxon>Sphingobacteriia</taxon>
        <taxon>Sphingobacteriales</taxon>
        <taxon>Sphingobacteriaceae</taxon>
        <taxon>Sphingobacterium</taxon>
    </lineage>
</organism>
<dbReference type="Gene3D" id="2.60.40.10">
    <property type="entry name" value="Immunoglobulins"/>
    <property type="match status" value="1"/>
</dbReference>
<keyword evidence="1" id="KW-0732">Signal</keyword>
<proteinExistence type="predicted"/>
<feature type="chain" id="PRO_5047488610" evidence="1">
    <location>
        <begin position="22"/>
        <end position="144"/>
    </location>
</feature>
<gene>
    <name evidence="2" type="ORF">IPZ78_11860</name>
</gene>
<dbReference type="RefSeq" id="WP_225553983.1">
    <property type="nucleotide sequence ID" value="NZ_JADEYP010000022.1"/>
</dbReference>
<dbReference type="Pfam" id="PF07610">
    <property type="entry name" value="DUF1573"/>
    <property type="match status" value="1"/>
</dbReference>
<protein>
    <submittedName>
        <fullName evidence="2">DUF1573 domain-containing protein</fullName>
    </submittedName>
</protein>
<evidence type="ECO:0000313" key="3">
    <source>
        <dbReference type="Proteomes" id="UP001165302"/>
    </source>
</evidence>
<dbReference type="PROSITE" id="PS51257">
    <property type="entry name" value="PROKAR_LIPOPROTEIN"/>
    <property type="match status" value="1"/>
</dbReference>
<dbReference type="PANTHER" id="PTHR37833:SF1">
    <property type="entry name" value="SIGNAL PEPTIDE PROTEIN"/>
    <property type="match status" value="1"/>
</dbReference>
<sequence length="144" mass="15219">MKKIVFAALALSVLLSCNNLSQKITNQQDTTALPNEENLIGGGKIAFVSDVFDFGTVKEGEIVEHTFKFTNEGTEPVILAQVSASCGCTTPDYTSEPVLPGKAGKINVSFNSAGQVGVQQKIVTVTSNAENNVVTVQLKGTVEK</sequence>
<dbReference type="InterPro" id="IPR013783">
    <property type="entry name" value="Ig-like_fold"/>
</dbReference>
<comment type="caution">
    <text evidence="2">The sequence shown here is derived from an EMBL/GenBank/DDBJ whole genome shotgun (WGS) entry which is preliminary data.</text>
</comment>
<keyword evidence="3" id="KW-1185">Reference proteome</keyword>
<reference evidence="2" key="1">
    <citation type="submission" date="2020-10" db="EMBL/GenBank/DDBJ databases">
        <authorList>
            <person name="Lu T."/>
            <person name="Wang Q."/>
            <person name="Han X."/>
        </authorList>
    </citation>
    <scope>NUCLEOTIDE SEQUENCE</scope>
    <source>
        <strain evidence="2">WQ 366</strain>
    </source>
</reference>
<accession>A0ABS7Z8Y3</accession>
<dbReference type="PANTHER" id="PTHR37833">
    <property type="entry name" value="LIPOPROTEIN-RELATED"/>
    <property type="match status" value="1"/>
</dbReference>
<feature type="signal peptide" evidence="1">
    <location>
        <begin position="1"/>
        <end position="21"/>
    </location>
</feature>